<dbReference type="WBParaSite" id="ACRNAN_scaffold20674.g19691.t1">
    <property type="protein sequence ID" value="ACRNAN_scaffold20674.g19691.t1"/>
    <property type="gene ID" value="ACRNAN_scaffold20674.g19691"/>
</dbReference>
<dbReference type="AlphaFoldDB" id="A0A914DAF2"/>
<proteinExistence type="predicted"/>
<evidence type="ECO:0000313" key="1">
    <source>
        <dbReference type="Proteomes" id="UP000887540"/>
    </source>
</evidence>
<protein>
    <submittedName>
        <fullName evidence="2">Uncharacterized protein</fullName>
    </submittedName>
</protein>
<accession>A0A914DAF2</accession>
<organism evidence="1 2">
    <name type="scientific">Acrobeloides nanus</name>
    <dbReference type="NCBI Taxonomy" id="290746"/>
    <lineage>
        <taxon>Eukaryota</taxon>
        <taxon>Metazoa</taxon>
        <taxon>Ecdysozoa</taxon>
        <taxon>Nematoda</taxon>
        <taxon>Chromadorea</taxon>
        <taxon>Rhabditida</taxon>
        <taxon>Tylenchina</taxon>
        <taxon>Cephalobomorpha</taxon>
        <taxon>Cephaloboidea</taxon>
        <taxon>Cephalobidae</taxon>
        <taxon>Acrobeloides</taxon>
    </lineage>
</organism>
<reference evidence="2" key="1">
    <citation type="submission" date="2022-11" db="UniProtKB">
        <authorList>
            <consortium name="WormBaseParasite"/>
        </authorList>
    </citation>
    <scope>IDENTIFICATION</scope>
</reference>
<sequence>SSYYPVHRLPFERPYCSHEAFQNSFLCAVEENIDIASRAVYSCHGIFFCKPDVIYATVFA</sequence>
<keyword evidence="1" id="KW-1185">Reference proteome</keyword>
<evidence type="ECO:0000313" key="2">
    <source>
        <dbReference type="WBParaSite" id="ACRNAN_scaffold20674.g19691.t1"/>
    </source>
</evidence>
<dbReference type="Proteomes" id="UP000887540">
    <property type="component" value="Unplaced"/>
</dbReference>
<name>A0A914DAF2_9BILA</name>